<dbReference type="InterPro" id="IPR006710">
    <property type="entry name" value="Glyco_hydro_43"/>
</dbReference>
<proteinExistence type="inferred from homology"/>
<dbReference type="HOGENOM" id="CLU_009397_4_3_11"/>
<dbReference type="Gene3D" id="2.115.10.20">
    <property type="entry name" value="Glycosyl hydrolase domain, family 43"/>
    <property type="match status" value="1"/>
</dbReference>
<reference evidence="8 9" key="1">
    <citation type="journal article" date="2010" name="Proc. Natl. Acad. Sci. U.S.A.">
        <title>Genome analysis of Bifidobacterium bifidum PRL2010 reveals metabolic pathways for host-derived glycan foraging.</title>
        <authorList>
            <person name="Turroni F."/>
            <person name="Bottacini F."/>
            <person name="Foroni E."/>
            <person name="Mulder I."/>
            <person name="Kim J.H."/>
            <person name="Zomer A."/>
            <person name="Sanchez B."/>
            <person name="Bidossi A."/>
            <person name="Ferrarini A."/>
            <person name="Giubellini V."/>
            <person name="Delledonne M."/>
            <person name="Henrissat B."/>
            <person name="Coutinho P."/>
            <person name="Oggioni M."/>
            <person name="Fitzgerald G.F."/>
            <person name="Mills D."/>
            <person name="Margolles A."/>
            <person name="Kelly D."/>
            <person name="van Sinderen D."/>
            <person name="Ventura M."/>
        </authorList>
    </citation>
    <scope>NUCLEOTIDE SEQUENCE [LARGE SCALE GENOMIC DNA]</scope>
    <source>
        <strain evidence="8 9">PRL2010</strain>
    </source>
</reference>
<dbReference type="PANTHER" id="PTHR43772">
    <property type="entry name" value="ENDO-1,4-BETA-XYLANASE"/>
    <property type="match status" value="1"/>
</dbReference>
<keyword evidence="2 8" id="KW-0858">Xylan degradation</keyword>
<name>A0A0H3EBJ4_BIFBP</name>
<evidence type="ECO:0000256" key="4">
    <source>
        <dbReference type="ARBA" id="ARBA00023277"/>
    </source>
</evidence>
<keyword evidence="2 8" id="KW-0624">Polysaccharide degradation</keyword>
<dbReference type="GO" id="GO:0045493">
    <property type="term" value="P:xylan catabolic process"/>
    <property type="evidence" value="ECO:0007669"/>
    <property type="project" value="UniProtKB-KW"/>
</dbReference>
<dbReference type="OrthoDB" id="9758923at2"/>
<evidence type="ECO:0000256" key="7">
    <source>
        <dbReference type="RuleBase" id="RU361187"/>
    </source>
</evidence>
<dbReference type="InterPro" id="IPR023296">
    <property type="entry name" value="Glyco_hydro_beta-prop_sf"/>
</dbReference>
<gene>
    <name evidence="8" type="ordered locus">BBPR_0379</name>
</gene>
<protein>
    <submittedName>
        <fullName evidence="8">Endo-1,4-beta-xylanase, non-functional product</fullName>
    </submittedName>
</protein>
<dbReference type="InterPro" id="IPR052176">
    <property type="entry name" value="Glycosyl_Hydrlase_43_Enz"/>
</dbReference>
<dbReference type="PANTHER" id="PTHR43772:SF2">
    <property type="entry name" value="PUTATIVE (AFU_ORTHOLOGUE AFUA_2G04480)-RELATED"/>
    <property type="match status" value="1"/>
</dbReference>
<dbReference type="EMBL" id="CP001840">
    <property type="protein sequence ID" value="ADP35495.1"/>
    <property type="molecule type" value="Genomic_DNA"/>
</dbReference>
<dbReference type="GO" id="GO:0004553">
    <property type="term" value="F:hydrolase activity, hydrolyzing O-glycosyl compounds"/>
    <property type="evidence" value="ECO:0007669"/>
    <property type="project" value="InterPro"/>
</dbReference>
<evidence type="ECO:0000256" key="6">
    <source>
        <dbReference type="PIRSR" id="PIRSR606710-2"/>
    </source>
</evidence>
<accession>A0A0H3EBJ4</accession>
<keyword evidence="3 7" id="KW-0378">Hydrolase</keyword>
<evidence type="ECO:0000256" key="3">
    <source>
        <dbReference type="ARBA" id="ARBA00022801"/>
    </source>
</evidence>
<dbReference type="RefSeq" id="WP_013389565.1">
    <property type="nucleotide sequence ID" value="NC_014638.1"/>
</dbReference>
<dbReference type="Proteomes" id="UP000002312">
    <property type="component" value="Chromosome"/>
</dbReference>
<evidence type="ECO:0000256" key="2">
    <source>
        <dbReference type="ARBA" id="ARBA00022651"/>
    </source>
</evidence>
<keyword evidence="5 7" id="KW-0326">Glycosidase</keyword>
<feature type="site" description="Important for catalytic activity, responsible for pKa modulation of the active site Glu and correct orientation of both the proton donor and substrate" evidence="6">
    <location>
        <position position="203"/>
    </location>
</feature>
<sequence length="419" mass="46827">MTALDGSAVPQTQDLFRPLLFAVRRDDGSGIDGSTADTSRVVISVVAERLDTPVRIPDTPDATGRRGMRFFADPELAYERGTFYLFATADGHGEWSGWQIHCLASEDLTHWQDRGVVIDLHDQHLDGSGRTNILPGRTAHAWVPALAVRDGRYYLYFCGDGQTNVAVSDHIDGGYALQSDLARTGSHAARHGFGTGIVAPGIDPAAFRDPQTGRWYLAWGQNRARYSRLSDDMLRIIPEATPDIREAAYLNVREHAGTWTYYLTYSIGDTDDPDYRVAYAAASTMEGDGSQWTYRGEILVANERLGILGTGHHCILRVPGTDEWVIAYHRFLPDAMRPRGVDRYTGERIRTGNKREIRFARLEFDERDGWRAAHQTGDGIDEQPGVVMNSGDMRGGEHVIGWQRCREDDKTVADMRWPV</sequence>
<comment type="similarity">
    <text evidence="1 7">Belongs to the glycosyl hydrolase 43 family.</text>
</comment>
<evidence type="ECO:0000313" key="9">
    <source>
        <dbReference type="Proteomes" id="UP000002312"/>
    </source>
</evidence>
<evidence type="ECO:0000313" key="8">
    <source>
        <dbReference type="EMBL" id="ADP35495.1"/>
    </source>
</evidence>
<dbReference type="PATRIC" id="fig|702459.3.peg.393"/>
<dbReference type="eggNOG" id="COG3507">
    <property type="taxonomic scope" value="Bacteria"/>
</dbReference>
<organism evidence="8 9">
    <name type="scientific">Bifidobacterium bifidum (strain PRL2010)</name>
    <dbReference type="NCBI Taxonomy" id="702459"/>
    <lineage>
        <taxon>Bacteria</taxon>
        <taxon>Bacillati</taxon>
        <taxon>Actinomycetota</taxon>
        <taxon>Actinomycetes</taxon>
        <taxon>Bifidobacteriales</taxon>
        <taxon>Bifidobacteriaceae</taxon>
        <taxon>Bifidobacterium</taxon>
    </lineage>
</organism>
<evidence type="ECO:0000256" key="5">
    <source>
        <dbReference type="ARBA" id="ARBA00023295"/>
    </source>
</evidence>
<dbReference type="AlphaFoldDB" id="A0A0H3EBJ4"/>
<dbReference type="KEGG" id="bbp:BBPR_0379"/>
<keyword evidence="4" id="KW-0119">Carbohydrate metabolism</keyword>
<evidence type="ECO:0000256" key="1">
    <source>
        <dbReference type="ARBA" id="ARBA00009865"/>
    </source>
</evidence>
<dbReference type="SUPFAM" id="SSF75005">
    <property type="entry name" value="Arabinanase/levansucrase/invertase"/>
    <property type="match status" value="1"/>
</dbReference>
<dbReference type="Pfam" id="PF04616">
    <property type="entry name" value="Glyco_hydro_43"/>
    <property type="match status" value="1"/>
</dbReference>